<feature type="transmembrane region" description="Helical" evidence="1">
    <location>
        <begin position="60"/>
        <end position="86"/>
    </location>
</feature>
<reference evidence="2 3" key="1">
    <citation type="submission" date="2019-10" db="EMBL/GenBank/DDBJ databases">
        <title>Actinomadura rubteroloni sp. nov. and Actinomadura macrotermitis sp. nov., isolated from the gut of fungus growing-termite Macrotermes natalensis.</title>
        <authorList>
            <person name="Benndorf R."/>
            <person name="Martin K."/>
            <person name="Kuefner M."/>
            <person name="De Beer W."/>
            <person name="Kaster A.-K."/>
            <person name="Vollmers J."/>
            <person name="Poulsen M."/>
            <person name="Beemelmanns C."/>
        </authorList>
    </citation>
    <scope>NUCLEOTIDE SEQUENCE [LARGE SCALE GENOMIC DNA]</scope>
    <source>
        <strain evidence="2 3">RB68</strain>
    </source>
</reference>
<sequence>MRIPTAFRLPFTARPWRESLYALLAGPAALVAVADGGRLQRRLAARLLHRDVPATRLRGLLGLPLYPPFLLVAGYGWLIAVLNLGYPLRPLLGMPGYDPHAWGGPTYAGAWAFHALAGGLPALLATPWIVRALTAVQARILGR</sequence>
<protein>
    <submittedName>
        <fullName evidence="2">Uncharacterized protein</fullName>
    </submittedName>
</protein>
<dbReference type="EMBL" id="WEGH01000002">
    <property type="protein sequence ID" value="MQY04422.1"/>
    <property type="molecule type" value="Genomic_DNA"/>
</dbReference>
<keyword evidence="1" id="KW-0472">Membrane</keyword>
<dbReference type="Proteomes" id="UP000487268">
    <property type="component" value="Unassembled WGS sequence"/>
</dbReference>
<dbReference type="RefSeq" id="WP_153532666.1">
    <property type="nucleotide sequence ID" value="NZ_WEGH01000002.1"/>
</dbReference>
<gene>
    <name evidence="2" type="ORF">ACRB68_24750</name>
</gene>
<name>A0A7K0BU51_9ACTN</name>
<comment type="caution">
    <text evidence="2">The sequence shown here is derived from an EMBL/GenBank/DDBJ whole genome shotgun (WGS) entry which is preliminary data.</text>
</comment>
<keyword evidence="1" id="KW-0812">Transmembrane</keyword>
<evidence type="ECO:0000313" key="2">
    <source>
        <dbReference type="EMBL" id="MQY04422.1"/>
    </source>
</evidence>
<dbReference type="OrthoDB" id="3700965at2"/>
<keyword evidence="1" id="KW-1133">Transmembrane helix</keyword>
<feature type="transmembrane region" description="Helical" evidence="1">
    <location>
        <begin position="20"/>
        <end position="39"/>
    </location>
</feature>
<evidence type="ECO:0000256" key="1">
    <source>
        <dbReference type="SAM" id="Phobius"/>
    </source>
</evidence>
<dbReference type="AlphaFoldDB" id="A0A7K0BU51"/>
<feature type="transmembrane region" description="Helical" evidence="1">
    <location>
        <begin position="106"/>
        <end position="130"/>
    </location>
</feature>
<accession>A0A7K0BU51</accession>
<evidence type="ECO:0000313" key="3">
    <source>
        <dbReference type="Proteomes" id="UP000487268"/>
    </source>
</evidence>
<proteinExistence type="predicted"/>
<organism evidence="2 3">
    <name type="scientific">Actinomadura macrotermitis</name>
    <dbReference type="NCBI Taxonomy" id="2585200"/>
    <lineage>
        <taxon>Bacteria</taxon>
        <taxon>Bacillati</taxon>
        <taxon>Actinomycetota</taxon>
        <taxon>Actinomycetes</taxon>
        <taxon>Streptosporangiales</taxon>
        <taxon>Thermomonosporaceae</taxon>
        <taxon>Actinomadura</taxon>
    </lineage>
</organism>
<keyword evidence="3" id="KW-1185">Reference proteome</keyword>